<protein>
    <submittedName>
        <fullName evidence="2">Uncharacterized protein</fullName>
    </submittedName>
</protein>
<evidence type="ECO:0000256" key="1">
    <source>
        <dbReference type="SAM" id="MobiDB-lite"/>
    </source>
</evidence>
<name>A0A1J7JBU3_9PEZI</name>
<proteinExistence type="predicted"/>
<feature type="compositionally biased region" description="Pro residues" evidence="1">
    <location>
        <begin position="31"/>
        <end position="50"/>
    </location>
</feature>
<dbReference type="Proteomes" id="UP000182658">
    <property type="component" value="Unassembled WGS sequence"/>
</dbReference>
<dbReference type="EMBL" id="KV875096">
    <property type="protein sequence ID" value="OIW30769.1"/>
    <property type="molecule type" value="Genomic_DNA"/>
</dbReference>
<sequence>MSDQPPNQGPNHNPTNLTFTLNQLRMKLTESPPPSPSPTTNPPFHPPPTILRPTDTPETTALLTSPTTSRVENPLRAVYFPHWRVDGPATKKCVSRPDRPVLSVNTDVPIVSIPRFAHRYGTPWRSAAPARYGPEGMGSAEMCGWLKGVRDEAGEVVTEPFVEFEDEEGPWFEIDFADGEEGVRPGSGEQGLAGREGDVADRGSDKPDSGCGTRAGSTAMPRYRKKPSEGELEAYWSQ</sequence>
<keyword evidence="3" id="KW-1185">Reference proteome</keyword>
<feature type="compositionally biased region" description="Basic and acidic residues" evidence="1">
    <location>
        <begin position="195"/>
        <end position="208"/>
    </location>
</feature>
<dbReference type="AlphaFoldDB" id="A0A1J7JBU3"/>
<dbReference type="InParanoid" id="A0A1J7JBU3"/>
<gene>
    <name evidence="2" type="ORF">CONLIGDRAFT_668694</name>
</gene>
<dbReference type="OrthoDB" id="5259224at2759"/>
<feature type="region of interest" description="Disordered" evidence="1">
    <location>
        <begin position="25"/>
        <end position="58"/>
    </location>
</feature>
<feature type="region of interest" description="Disordered" evidence="1">
    <location>
        <begin position="178"/>
        <end position="238"/>
    </location>
</feature>
<organism evidence="2 3">
    <name type="scientific">Coniochaeta ligniaria NRRL 30616</name>
    <dbReference type="NCBI Taxonomy" id="1408157"/>
    <lineage>
        <taxon>Eukaryota</taxon>
        <taxon>Fungi</taxon>
        <taxon>Dikarya</taxon>
        <taxon>Ascomycota</taxon>
        <taxon>Pezizomycotina</taxon>
        <taxon>Sordariomycetes</taxon>
        <taxon>Sordariomycetidae</taxon>
        <taxon>Coniochaetales</taxon>
        <taxon>Coniochaetaceae</taxon>
        <taxon>Coniochaeta</taxon>
    </lineage>
</organism>
<evidence type="ECO:0000313" key="3">
    <source>
        <dbReference type="Proteomes" id="UP000182658"/>
    </source>
</evidence>
<reference evidence="2 3" key="1">
    <citation type="submission" date="2016-10" db="EMBL/GenBank/DDBJ databases">
        <title>Draft genome sequence of Coniochaeta ligniaria NRRL30616, a lignocellulolytic fungus for bioabatement of inhibitors in plant biomass hydrolysates.</title>
        <authorList>
            <consortium name="DOE Joint Genome Institute"/>
            <person name="Jimenez D.J."/>
            <person name="Hector R.E."/>
            <person name="Riley R."/>
            <person name="Sun H."/>
            <person name="Grigoriev I.V."/>
            <person name="Van Elsas J.D."/>
            <person name="Nichols N.N."/>
        </authorList>
    </citation>
    <scope>NUCLEOTIDE SEQUENCE [LARGE SCALE GENOMIC DNA]</scope>
    <source>
        <strain evidence="2 3">NRRL 30616</strain>
    </source>
</reference>
<accession>A0A1J7JBU3</accession>
<evidence type="ECO:0000313" key="2">
    <source>
        <dbReference type="EMBL" id="OIW30769.1"/>
    </source>
</evidence>